<evidence type="ECO:0008006" key="3">
    <source>
        <dbReference type="Google" id="ProtNLM"/>
    </source>
</evidence>
<evidence type="ECO:0000313" key="2">
    <source>
        <dbReference type="EMBL" id="GAH37095.1"/>
    </source>
</evidence>
<feature type="region of interest" description="Disordered" evidence="1">
    <location>
        <begin position="1"/>
        <end position="21"/>
    </location>
</feature>
<dbReference type="Gene3D" id="2.60.120.200">
    <property type="match status" value="1"/>
</dbReference>
<protein>
    <recommendedName>
        <fullName evidence="3">LamG-like jellyroll fold domain-containing protein</fullName>
    </recommendedName>
</protein>
<feature type="non-terminal residue" evidence="2">
    <location>
        <position position="1"/>
    </location>
</feature>
<proteinExistence type="predicted"/>
<evidence type="ECO:0000256" key="1">
    <source>
        <dbReference type="SAM" id="MobiDB-lite"/>
    </source>
</evidence>
<gene>
    <name evidence="2" type="ORF">S03H2_18220</name>
</gene>
<organism evidence="2">
    <name type="scientific">marine sediment metagenome</name>
    <dbReference type="NCBI Taxonomy" id="412755"/>
    <lineage>
        <taxon>unclassified sequences</taxon>
        <taxon>metagenomes</taxon>
        <taxon>ecological metagenomes</taxon>
    </lineage>
</organism>
<dbReference type="Pfam" id="PF13385">
    <property type="entry name" value="Laminin_G_3"/>
    <property type="match status" value="1"/>
</dbReference>
<dbReference type="EMBL" id="BARU01009445">
    <property type="protein sequence ID" value="GAH37095.1"/>
    <property type="molecule type" value="Genomic_DNA"/>
</dbReference>
<accession>X1FX21</accession>
<dbReference type="InterPro" id="IPR013320">
    <property type="entry name" value="ConA-like_dom_sf"/>
</dbReference>
<name>X1FX21_9ZZZZ</name>
<sequence>GENDTHVVDVSSGGNNGTVGGGNVTTADGKYGRAMMFDGTNDKITVPNDLSLDFSGAFSIGVWIKTTDDGAVYGIVSKGYVGGYSYGLEKKGTPDTIRLILYQSDGNYYQYADASTVINDGLWHHVVGTWDGSAVKIYIDGEDDEATGLGPTGSWYTSSGANLLIGWRDDEPAVKVLVSV</sequence>
<dbReference type="AlphaFoldDB" id="X1FX21"/>
<dbReference type="SUPFAM" id="SSF49899">
    <property type="entry name" value="Concanavalin A-like lectins/glucanases"/>
    <property type="match status" value="1"/>
</dbReference>
<comment type="caution">
    <text evidence="2">The sequence shown here is derived from an EMBL/GenBank/DDBJ whole genome shotgun (WGS) entry which is preliminary data.</text>
</comment>
<reference evidence="2" key="1">
    <citation type="journal article" date="2014" name="Front. Microbiol.">
        <title>High frequency of phylogenetically diverse reductive dehalogenase-homologous genes in deep subseafloor sedimentary metagenomes.</title>
        <authorList>
            <person name="Kawai M."/>
            <person name="Futagami T."/>
            <person name="Toyoda A."/>
            <person name="Takaki Y."/>
            <person name="Nishi S."/>
            <person name="Hori S."/>
            <person name="Arai W."/>
            <person name="Tsubouchi T."/>
            <person name="Morono Y."/>
            <person name="Uchiyama I."/>
            <person name="Ito T."/>
            <person name="Fujiyama A."/>
            <person name="Inagaki F."/>
            <person name="Takami H."/>
        </authorList>
    </citation>
    <scope>NUCLEOTIDE SEQUENCE</scope>
    <source>
        <strain evidence="2">Expedition CK06-06</strain>
    </source>
</reference>